<dbReference type="OrthoDB" id="9784013at2"/>
<evidence type="ECO:0000256" key="1">
    <source>
        <dbReference type="ARBA" id="ARBA00009405"/>
    </source>
</evidence>
<evidence type="ECO:0000313" key="5">
    <source>
        <dbReference type="EMBL" id="SKB47693.1"/>
    </source>
</evidence>
<dbReference type="SUPFAM" id="SSF51569">
    <property type="entry name" value="Aldolase"/>
    <property type="match status" value="1"/>
</dbReference>
<dbReference type="GO" id="GO:0004419">
    <property type="term" value="F:hydroxymethylglutaryl-CoA lyase activity"/>
    <property type="evidence" value="ECO:0007669"/>
    <property type="project" value="TreeGrafter"/>
</dbReference>
<proteinExistence type="inferred from homology"/>
<keyword evidence="6" id="KW-1185">Reference proteome</keyword>
<dbReference type="PANTHER" id="PTHR42738">
    <property type="entry name" value="HYDROXYMETHYLGLUTARYL-COA LYASE"/>
    <property type="match status" value="1"/>
</dbReference>
<name>A0A1T5BLH6_9SPHI</name>
<evidence type="ECO:0000256" key="3">
    <source>
        <dbReference type="ARBA" id="ARBA00023239"/>
    </source>
</evidence>
<dbReference type="InterPro" id="IPR043594">
    <property type="entry name" value="HMGL"/>
</dbReference>
<dbReference type="InterPro" id="IPR013785">
    <property type="entry name" value="Aldolase_TIM"/>
</dbReference>
<dbReference type="InterPro" id="IPR000891">
    <property type="entry name" value="PYR_CT"/>
</dbReference>
<dbReference type="GO" id="GO:0006552">
    <property type="term" value="P:L-leucine catabolic process"/>
    <property type="evidence" value="ECO:0007669"/>
    <property type="project" value="TreeGrafter"/>
</dbReference>
<dbReference type="CDD" id="cd07938">
    <property type="entry name" value="DRE_TIM_HMGL"/>
    <property type="match status" value="1"/>
</dbReference>
<dbReference type="RefSeq" id="WP_079716223.1">
    <property type="nucleotide sequence ID" value="NZ_FUYS01000003.1"/>
</dbReference>
<dbReference type="AlphaFoldDB" id="A0A1T5BLH6"/>
<dbReference type="Pfam" id="PF00682">
    <property type="entry name" value="HMGL-like"/>
    <property type="match status" value="1"/>
</dbReference>
<protein>
    <submittedName>
        <fullName evidence="5">Hydroxymethylglutaryl-CoA lyase</fullName>
    </submittedName>
</protein>
<dbReference type="STRING" id="623280.SAMN05660226_01548"/>
<evidence type="ECO:0000259" key="4">
    <source>
        <dbReference type="PROSITE" id="PS50991"/>
    </source>
</evidence>
<keyword evidence="2" id="KW-0479">Metal-binding</keyword>
<sequence>MKNIAITECPRDAMQGIHRFIPTSVKATYIQLLLNVGFERLDFGSFVSPKAIPQLRDTAKVLSLLDTTGSTTDLLAIVANIRGAEAAVSHDAVGLLGFPFSVSETFQLRNTNSTIVQALSVVKQVVAICHVNGKTPLIYLSMGFGNPYGDAWSPAIVADYTDQLVALGVRHFALADTIGNSTPASIAALYTYIAEAFPGVQLGLHLHSTPDTSRDKLRAALDVGCRRFDTALRGFGGCPMAEDKLTGNIATETLLEVLYERGIATQLDMDAWAQAIQYSTNVFA</sequence>
<organism evidence="5 6">
    <name type="scientific">Parapedobacter luteus</name>
    <dbReference type="NCBI Taxonomy" id="623280"/>
    <lineage>
        <taxon>Bacteria</taxon>
        <taxon>Pseudomonadati</taxon>
        <taxon>Bacteroidota</taxon>
        <taxon>Sphingobacteriia</taxon>
        <taxon>Sphingobacteriales</taxon>
        <taxon>Sphingobacteriaceae</taxon>
        <taxon>Parapedobacter</taxon>
    </lineage>
</organism>
<accession>A0A1T5BLH6</accession>
<dbReference type="GO" id="GO:0046872">
    <property type="term" value="F:metal ion binding"/>
    <property type="evidence" value="ECO:0007669"/>
    <property type="project" value="UniProtKB-KW"/>
</dbReference>
<dbReference type="Proteomes" id="UP000190541">
    <property type="component" value="Unassembled WGS sequence"/>
</dbReference>
<feature type="domain" description="Pyruvate carboxyltransferase" evidence="4">
    <location>
        <begin position="3"/>
        <end position="273"/>
    </location>
</feature>
<dbReference type="PROSITE" id="PS50991">
    <property type="entry name" value="PYR_CT"/>
    <property type="match status" value="1"/>
</dbReference>
<evidence type="ECO:0000313" key="6">
    <source>
        <dbReference type="Proteomes" id="UP000190541"/>
    </source>
</evidence>
<gene>
    <name evidence="5" type="ORF">SAMN05660226_01548</name>
</gene>
<comment type="similarity">
    <text evidence="1">Belongs to the HMG-CoA lyase family.</text>
</comment>
<reference evidence="5 6" key="1">
    <citation type="submission" date="2017-02" db="EMBL/GenBank/DDBJ databases">
        <authorList>
            <person name="Peterson S.W."/>
        </authorList>
    </citation>
    <scope>NUCLEOTIDE SEQUENCE [LARGE SCALE GENOMIC DNA]</scope>
    <source>
        <strain evidence="5 6">DSM 22899</strain>
    </source>
</reference>
<dbReference type="PANTHER" id="PTHR42738:SF7">
    <property type="entry name" value="HYDROXYMETHYLGLUTARYL-COA LYASE"/>
    <property type="match status" value="1"/>
</dbReference>
<dbReference type="EMBL" id="FUYS01000003">
    <property type="protein sequence ID" value="SKB47693.1"/>
    <property type="molecule type" value="Genomic_DNA"/>
</dbReference>
<keyword evidence="3 5" id="KW-0456">Lyase</keyword>
<evidence type="ECO:0000256" key="2">
    <source>
        <dbReference type="ARBA" id="ARBA00022723"/>
    </source>
</evidence>
<dbReference type="Gene3D" id="3.20.20.70">
    <property type="entry name" value="Aldolase class I"/>
    <property type="match status" value="1"/>
</dbReference>
<dbReference type="GO" id="GO:0046951">
    <property type="term" value="P:ketone body biosynthetic process"/>
    <property type="evidence" value="ECO:0007669"/>
    <property type="project" value="TreeGrafter"/>
</dbReference>